<dbReference type="EMBL" id="AYLO01000049">
    <property type="protein sequence ID" value="ESS72690.1"/>
    <property type="molecule type" value="Genomic_DNA"/>
</dbReference>
<dbReference type="InterPro" id="IPR013976">
    <property type="entry name" value="HDOD"/>
</dbReference>
<organism evidence="2 3">
    <name type="scientific">Methyloglobulus morosus KoM1</name>
    <dbReference type="NCBI Taxonomy" id="1116472"/>
    <lineage>
        <taxon>Bacteria</taxon>
        <taxon>Pseudomonadati</taxon>
        <taxon>Pseudomonadota</taxon>
        <taxon>Gammaproteobacteria</taxon>
        <taxon>Methylococcales</taxon>
        <taxon>Methylococcaceae</taxon>
        <taxon>Methyloglobulus</taxon>
    </lineage>
</organism>
<name>V5BHB1_9GAMM</name>
<dbReference type="PROSITE" id="PS51833">
    <property type="entry name" value="HDOD"/>
    <property type="match status" value="1"/>
</dbReference>
<sequence length="292" mass="33454">MKVEHEFICDLAEKISMPDVYLEIRSLMENPGAKIGDYVDLVQADSILAIRIIRIANSKFFGFNRKADDLYDAISLIGVIQLHDLILCSLCMRTFYNIPEQVLNYKSFWLHGVKCGIVSRSIATICRLPACNRYFALGLLLEIGHAAMFVKTPELALTALLESQEQKRPIDKVEREYFGFDYCQLGSALLHQWHLPEVYTHSIEHHLYPEQAKKLFQGGTIILNLVHQFCEDPDYFNRHASHMLVSHQQRAAIPDNFEKVIVAEVANNVDHVFEMLCPPNFYSMSPMDSMEA</sequence>
<dbReference type="Proteomes" id="UP000017842">
    <property type="component" value="Unassembled WGS sequence"/>
</dbReference>
<feature type="domain" description="HDOD" evidence="1">
    <location>
        <begin position="14"/>
        <end position="209"/>
    </location>
</feature>
<reference evidence="2 3" key="1">
    <citation type="journal article" date="2013" name="Genome Announc.">
        <title>Draft Genome Sequence of the Methanotrophic Gammaproteobacterium Methyloglobulus morosus DSM 22980 Strain KoM1.</title>
        <authorList>
            <person name="Poehlein A."/>
            <person name="Deutzmann J.S."/>
            <person name="Daniel R."/>
            <person name="Simeonova D.D."/>
        </authorList>
    </citation>
    <scope>NUCLEOTIDE SEQUENCE [LARGE SCALE GENOMIC DNA]</scope>
    <source>
        <strain evidence="2 3">KoM1</strain>
    </source>
</reference>
<accession>V5BHB1</accession>
<dbReference type="STRING" id="1116472.MGMO_50c00060"/>
<dbReference type="PANTHER" id="PTHR33525:SF3">
    <property type="entry name" value="RIBONUCLEASE Y"/>
    <property type="match status" value="1"/>
</dbReference>
<evidence type="ECO:0000259" key="1">
    <source>
        <dbReference type="PROSITE" id="PS51833"/>
    </source>
</evidence>
<evidence type="ECO:0000313" key="2">
    <source>
        <dbReference type="EMBL" id="ESS72690.1"/>
    </source>
</evidence>
<dbReference type="OrthoDB" id="9770715at2"/>
<evidence type="ECO:0000313" key="3">
    <source>
        <dbReference type="Proteomes" id="UP000017842"/>
    </source>
</evidence>
<dbReference type="eggNOG" id="COG1639">
    <property type="taxonomic scope" value="Bacteria"/>
</dbReference>
<gene>
    <name evidence="2" type="ORF">MGMO_50c00060</name>
</gene>
<keyword evidence="3" id="KW-1185">Reference proteome</keyword>
<dbReference type="RefSeq" id="WP_023494279.1">
    <property type="nucleotide sequence ID" value="NZ_AYLO01000049.1"/>
</dbReference>
<dbReference type="SUPFAM" id="SSF109604">
    <property type="entry name" value="HD-domain/PDEase-like"/>
    <property type="match status" value="1"/>
</dbReference>
<comment type="caution">
    <text evidence="2">The sequence shown here is derived from an EMBL/GenBank/DDBJ whole genome shotgun (WGS) entry which is preliminary data.</text>
</comment>
<protein>
    <recommendedName>
        <fullName evidence="1">HDOD domain-containing protein</fullName>
    </recommendedName>
</protein>
<dbReference type="Gene3D" id="1.10.3210.10">
    <property type="entry name" value="Hypothetical protein af1432"/>
    <property type="match status" value="1"/>
</dbReference>
<dbReference type="InterPro" id="IPR052340">
    <property type="entry name" value="RNase_Y/CdgJ"/>
</dbReference>
<dbReference type="AlphaFoldDB" id="V5BHB1"/>
<dbReference type="PANTHER" id="PTHR33525">
    <property type="match status" value="1"/>
</dbReference>
<proteinExistence type="predicted"/>
<dbReference type="Pfam" id="PF08668">
    <property type="entry name" value="HDOD"/>
    <property type="match status" value="1"/>
</dbReference>